<evidence type="ECO:0000313" key="2">
    <source>
        <dbReference type="Proteomes" id="UP001164929"/>
    </source>
</evidence>
<comment type="caution">
    <text evidence="1">The sequence shown here is derived from an EMBL/GenBank/DDBJ whole genome shotgun (WGS) entry which is preliminary data.</text>
</comment>
<protein>
    <submittedName>
        <fullName evidence="1">Uncharacterized protein</fullName>
    </submittedName>
</protein>
<keyword evidence="2" id="KW-1185">Reference proteome</keyword>
<sequence length="43" mass="4828">MGGKLLAFHVMMPLPHKMLVVLTGRGSPAPDSRREIVFLHLHH</sequence>
<reference evidence="1" key="1">
    <citation type="journal article" date="2023" name="Mol. Ecol. Resour.">
        <title>Chromosome-level genome assembly of a triploid poplar Populus alba 'Berolinensis'.</title>
        <authorList>
            <person name="Chen S."/>
            <person name="Yu Y."/>
            <person name="Wang X."/>
            <person name="Wang S."/>
            <person name="Zhang T."/>
            <person name="Zhou Y."/>
            <person name="He R."/>
            <person name="Meng N."/>
            <person name="Wang Y."/>
            <person name="Liu W."/>
            <person name="Liu Z."/>
            <person name="Liu J."/>
            <person name="Guo Q."/>
            <person name="Huang H."/>
            <person name="Sederoff R.R."/>
            <person name="Wang G."/>
            <person name="Qu G."/>
            <person name="Chen S."/>
        </authorList>
    </citation>
    <scope>NUCLEOTIDE SEQUENCE</scope>
    <source>
        <strain evidence="1">SC-2020</strain>
    </source>
</reference>
<accession>A0AAD6W9K5</accession>
<evidence type="ECO:0000313" key="1">
    <source>
        <dbReference type="EMBL" id="KAJ7002799.1"/>
    </source>
</evidence>
<name>A0AAD6W9K5_9ROSI</name>
<dbReference type="EMBL" id="JAQIZT010000003">
    <property type="protein sequence ID" value="KAJ7002799.1"/>
    <property type="molecule type" value="Genomic_DNA"/>
</dbReference>
<proteinExistence type="predicted"/>
<gene>
    <name evidence="1" type="ORF">NC653_008115</name>
</gene>
<dbReference type="Proteomes" id="UP001164929">
    <property type="component" value="Chromosome 3"/>
</dbReference>
<organism evidence="1 2">
    <name type="scientific">Populus alba x Populus x berolinensis</name>
    <dbReference type="NCBI Taxonomy" id="444605"/>
    <lineage>
        <taxon>Eukaryota</taxon>
        <taxon>Viridiplantae</taxon>
        <taxon>Streptophyta</taxon>
        <taxon>Embryophyta</taxon>
        <taxon>Tracheophyta</taxon>
        <taxon>Spermatophyta</taxon>
        <taxon>Magnoliopsida</taxon>
        <taxon>eudicotyledons</taxon>
        <taxon>Gunneridae</taxon>
        <taxon>Pentapetalae</taxon>
        <taxon>rosids</taxon>
        <taxon>fabids</taxon>
        <taxon>Malpighiales</taxon>
        <taxon>Salicaceae</taxon>
        <taxon>Saliceae</taxon>
        <taxon>Populus</taxon>
    </lineage>
</organism>
<dbReference type="AlphaFoldDB" id="A0AAD6W9K5"/>